<dbReference type="EMBL" id="MBDN02000311">
    <property type="protein sequence ID" value="RLN76519.1"/>
    <property type="molecule type" value="Genomic_DNA"/>
</dbReference>
<proteinExistence type="predicted"/>
<dbReference type="InterPro" id="IPR036427">
    <property type="entry name" value="Bromodomain-like_sf"/>
</dbReference>
<dbReference type="Proteomes" id="UP000785171">
    <property type="component" value="Unassembled WGS sequence"/>
</dbReference>
<accession>A0A421EV60</accession>
<dbReference type="PANTHER" id="PTHR33906">
    <property type="entry name" value="INTRAFLAGELLAR TRANSPORT PROTEIN 25 HOMOLOG"/>
    <property type="match status" value="1"/>
</dbReference>
<dbReference type="PANTHER" id="PTHR33906:SF1">
    <property type="entry name" value="INTRAFLAGELLAR TRANSPORT PROTEIN 25 HOMOLOG"/>
    <property type="match status" value="1"/>
</dbReference>
<dbReference type="Proteomes" id="UP000285883">
    <property type="component" value="Unassembled WGS sequence"/>
</dbReference>
<evidence type="ECO:0000313" key="4">
    <source>
        <dbReference type="EMBL" id="KAG2519645.1"/>
    </source>
</evidence>
<keyword evidence="8" id="KW-1185">Reference proteome</keyword>
<dbReference type="Proteomes" id="UP000285624">
    <property type="component" value="Unassembled WGS sequence"/>
</dbReference>
<reference evidence="4" key="3">
    <citation type="submission" date="2020-06" db="EMBL/GenBank/DDBJ databases">
        <authorList>
            <person name="Studholme D.J."/>
        </authorList>
    </citation>
    <scope>NUCLEOTIDE SEQUENCE</scope>
    <source>
        <strain evidence="4">NZFS 2646</strain>
        <strain evidence="5">NZFS 3630</strain>
    </source>
</reference>
<dbReference type="Gene3D" id="1.20.920.10">
    <property type="entry name" value="Bromodomain-like"/>
    <property type="match status" value="1"/>
</dbReference>
<dbReference type="SUPFAM" id="SSF47370">
    <property type="entry name" value="Bromodomain"/>
    <property type="match status" value="1"/>
</dbReference>
<dbReference type="STRING" id="325452.A0A421EV60"/>
<evidence type="ECO:0000259" key="3">
    <source>
        <dbReference type="PROSITE" id="PS50014"/>
    </source>
</evidence>
<dbReference type="Pfam" id="PF00439">
    <property type="entry name" value="Bromodomain"/>
    <property type="match status" value="1"/>
</dbReference>
<dbReference type="AlphaFoldDB" id="A0A421EV60"/>
<evidence type="ECO:0000313" key="8">
    <source>
        <dbReference type="Proteomes" id="UP000285624"/>
    </source>
</evidence>
<evidence type="ECO:0000256" key="1">
    <source>
        <dbReference type="ARBA" id="ARBA00023117"/>
    </source>
</evidence>
<sequence>MDLSTIEEKLKNGAYIMDTEASVAGVKELNVERFANDIQLMWSNCKLFNDDGSELKESDGEIQIVSENVKPTDASFIKFKILSGWNDFVAVHRVSVEGSTSRR</sequence>
<reference evidence="4" key="1">
    <citation type="journal article" date="2015" name="Genom Data">
        <title>Genome sequences of six Phytophthora species associated with forests in New Zealand.</title>
        <authorList>
            <person name="Studholme D.J."/>
            <person name="McDougal R.L."/>
            <person name="Sambles C."/>
            <person name="Hansen E."/>
            <person name="Hardy G."/>
            <person name="Grant M."/>
            <person name="Ganley R.J."/>
            <person name="Williams N.M."/>
        </authorList>
    </citation>
    <scope>NUCLEOTIDE SEQUENCE</scope>
    <source>
        <strain evidence="4">NZFS 2646</strain>
        <strain evidence="5">NZFS 3630</strain>
    </source>
</reference>
<reference evidence="8 9" key="2">
    <citation type="submission" date="2018-07" db="EMBL/GenBank/DDBJ databases">
        <title>Genome sequencing of oomycete isolates from Chile give support for New Zealand origin for Phytophthora kernoviae and make available the first Nothophytophthora sp. genome.</title>
        <authorList>
            <person name="Studholme D.J."/>
            <person name="Sanfuentes E."/>
            <person name="Panda P."/>
            <person name="Hill R."/>
            <person name="Sambles C."/>
            <person name="Grant M."/>
            <person name="Williams N.M."/>
            <person name="Mcdougal R.L."/>
        </authorList>
    </citation>
    <scope>NUCLEOTIDE SEQUENCE [LARGE SCALE GENOMIC DNA]</scope>
    <source>
        <strain evidence="6">Chile2</strain>
        <strain evidence="7">Chile4</strain>
    </source>
</reference>
<name>A0A421EV60_9STRA</name>
<gene>
    <name evidence="6" type="ORF">BBI17_007421</name>
    <name evidence="7" type="ORF">BBO99_00007489</name>
    <name evidence="4" type="ORF">JM16_007058</name>
    <name evidence="5" type="ORF">JM18_006909</name>
</gene>
<evidence type="ECO:0000313" key="7">
    <source>
        <dbReference type="EMBL" id="RLN76519.1"/>
    </source>
</evidence>
<dbReference type="EMBL" id="JPWU03000272">
    <property type="protein sequence ID" value="KAG2520838.1"/>
    <property type="molecule type" value="Genomic_DNA"/>
</dbReference>
<feature type="domain" description="Bromo" evidence="3">
    <location>
        <begin position="1"/>
        <end position="56"/>
    </location>
</feature>
<evidence type="ECO:0000313" key="9">
    <source>
        <dbReference type="Proteomes" id="UP000285883"/>
    </source>
</evidence>
<dbReference type="InterPro" id="IPR033558">
    <property type="entry name" value="IFT25"/>
</dbReference>
<dbReference type="Proteomes" id="UP000792063">
    <property type="component" value="Unassembled WGS sequence"/>
</dbReference>
<dbReference type="EMBL" id="JPWV03000268">
    <property type="protein sequence ID" value="KAG2519645.1"/>
    <property type="molecule type" value="Genomic_DNA"/>
</dbReference>
<organism evidence="6 9">
    <name type="scientific">Phytophthora kernoviae</name>
    <dbReference type="NCBI Taxonomy" id="325452"/>
    <lineage>
        <taxon>Eukaryota</taxon>
        <taxon>Sar</taxon>
        <taxon>Stramenopiles</taxon>
        <taxon>Oomycota</taxon>
        <taxon>Peronosporomycetes</taxon>
        <taxon>Peronosporales</taxon>
        <taxon>Peronosporaceae</taxon>
        <taxon>Phytophthora</taxon>
    </lineage>
</organism>
<dbReference type="PROSITE" id="PS50014">
    <property type="entry name" value="BROMODOMAIN_2"/>
    <property type="match status" value="1"/>
</dbReference>
<dbReference type="InterPro" id="IPR001487">
    <property type="entry name" value="Bromodomain"/>
</dbReference>
<evidence type="ECO:0000313" key="5">
    <source>
        <dbReference type="EMBL" id="KAG2520838.1"/>
    </source>
</evidence>
<evidence type="ECO:0000313" key="6">
    <source>
        <dbReference type="EMBL" id="RLN02989.1"/>
    </source>
</evidence>
<protein>
    <recommendedName>
        <fullName evidence="3">Bromo domain-containing protein</fullName>
    </recommendedName>
</protein>
<dbReference type="CDD" id="cd04369">
    <property type="entry name" value="Bromodomain"/>
    <property type="match status" value="1"/>
</dbReference>
<dbReference type="GO" id="GO:0030992">
    <property type="term" value="C:intraciliary transport particle B"/>
    <property type="evidence" value="ECO:0007669"/>
    <property type="project" value="InterPro"/>
</dbReference>
<comment type="caution">
    <text evidence="6">The sequence shown here is derived from an EMBL/GenBank/DDBJ whole genome shotgun (WGS) entry which is preliminary data.</text>
</comment>
<dbReference type="EMBL" id="MAYM02002114">
    <property type="protein sequence ID" value="RLN02989.1"/>
    <property type="molecule type" value="Genomic_DNA"/>
</dbReference>
<dbReference type="GO" id="GO:0005929">
    <property type="term" value="C:cilium"/>
    <property type="evidence" value="ECO:0007669"/>
    <property type="project" value="TreeGrafter"/>
</dbReference>
<keyword evidence="1 2" id="KW-0103">Bromodomain</keyword>
<dbReference type="GO" id="GO:0042073">
    <property type="term" value="P:intraciliary transport"/>
    <property type="evidence" value="ECO:0007669"/>
    <property type="project" value="InterPro"/>
</dbReference>
<evidence type="ECO:0000256" key="2">
    <source>
        <dbReference type="PROSITE-ProRule" id="PRU00035"/>
    </source>
</evidence>